<sequence length="858" mass="89816">MAETKPTDQSDKAALRRADSLLGRVISQRYRIDEVIAMGGMGAVYRGEHVRMRKRVAIKILHPDTEGLPELVKRFEREAVAGAHIQHPNVATATDFGETEDGLFYLVAEYVRGTTLHDIIRRGPLAPSRAASIARQLAAALGAAHTMDIVHRDLKPRNVMVVEAQNDLVKLIDWGFAKVRMERLSAVAAELEHADRPSMTERLTGAGVVFGTMAYLAPEAALGMESVDARSDLFALGIIFYEMLAGKHPFSANDPVQLFTKMATLEAPPIAERAPSVSVPPELEAIARRLIKKLPEARFASAEELLAALDEACEAAALPMPRPVSASTRPPSSNMAKANVPPPAALPKLDGGEGAAASPVPTSSSALLELDSAALQSARDSNLEFSNTVPSSRPFGPSERTTLDRASDVSTSEASVPGLGSPSAGTSSMGISSEDTSERVSSEQGSLERVSSEQGSLERVSSEQGSSKEATSERASTKPLSREGAASSASPQAEEARASSSDEGSRASSPVEGDAKGPSTDRPEDASAAASSLTTSAPASSPSEPPPPPESVGSRPALPPEPIAPAAAAARAAGNTKMPAKAVAAEQSNLGLLVFVGAVIGIFCVWLVTRGTAPPPPDPNAPVTRPKAPTVNLRPPKETFRDLKNLPGPLSPSASPQKEAPGAEEAPDTVPSAAASAASADTAPDPAAREALQNAVKKRSWDEAVSTLLDLAKRDRKALEDPGVAEAARNLAVLVASPPGTNPHAEPVFTALATQFGTGGGDVLYRLVETRGRSGPALRAAEILRKPELSAHASPPVRAAFALRDAPCNEKLGLLDQAVKDGDERTLLVLETVVRACFKHSPPVTDAIQKLKDRLKSP</sequence>
<feature type="region of interest" description="Disordered" evidence="5">
    <location>
        <begin position="322"/>
        <end position="363"/>
    </location>
</feature>
<feature type="compositionally biased region" description="Basic and acidic residues" evidence="5">
    <location>
        <begin position="635"/>
        <end position="644"/>
    </location>
</feature>
<name>A0A0K1E5H5_CHOCO</name>
<dbReference type="AlphaFoldDB" id="A0A0K1E5H5"/>
<reference evidence="7 8" key="1">
    <citation type="submission" date="2015-07" db="EMBL/GenBank/DDBJ databases">
        <title>Genome analysis of myxobacterium Chondromyces crocatus Cm c5 reveals a high potential for natural compound synthesis and the genetic basis for the loss of fruiting body formation.</title>
        <authorList>
            <person name="Zaburannyi N."/>
            <person name="Bunk B."/>
            <person name="Maier J."/>
            <person name="Overmann J."/>
            <person name="Mueller R."/>
        </authorList>
    </citation>
    <scope>NUCLEOTIDE SEQUENCE [LARGE SCALE GENOMIC DNA]</scope>
    <source>
        <strain evidence="7 8">Cm c5</strain>
    </source>
</reference>
<dbReference type="PANTHER" id="PTHR43289:SF6">
    <property type="entry name" value="SERINE_THREONINE-PROTEIN KINASE NEKL-3"/>
    <property type="match status" value="1"/>
</dbReference>
<dbReference type="InterPro" id="IPR008271">
    <property type="entry name" value="Ser/Thr_kinase_AS"/>
</dbReference>
<feature type="compositionally biased region" description="Low complexity" evidence="5">
    <location>
        <begin position="483"/>
        <end position="509"/>
    </location>
</feature>
<dbReference type="GO" id="GO:0004674">
    <property type="term" value="F:protein serine/threonine kinase activity"/>
    <property type="evidence" value="ECO:0007669"/>
    <property type="project" value="TreeGrafter"/>
</dbReference>
<organism evidence="7 8">
    <name type="scientific">Chondromyces crocatus</name>
    <dbReference type="NCBI Taxonomy" id="52"/>
    <lineage>
        <taxon>Bacteria</taxon>
        <taxon>Pseudomonadati</taxon>
        <taxon>Myxococcota</taxon>
        <taxon>Polyangia</taxon>
        <taxon>Polyangiales</taxon>
        <taxon>Polyangiaceae</taxon>
        <taxon>Chondromyces</taxon>
    </lineage>
</organism>
<dbReference type="InterPro" id="IPR011009">
    <property type="entry name" value="Kinase-like_dom_sf"/>
</dbReference>
<dbReference type="STRING" id="52.CMC5_002330"/>
<dbReference type="Pfam" id="PF00069">
    <property type="entry name" value="Pkinase"/>
    <property type="match status" value="1"/>
</dbReference>
<protein>
    <recommendedName>
        <fullName evidence="6">Protein kinase domain-containing protein</fullName>
    </recommendedName>
</protein>
<keyword evidence="4" id="KW-0067">ATP-binding</keyword>
<evidence type="ECO:0000259" key="6">
    <source>
        <dbReference type="PROSITE" id="PS50011"/>
    </source>
</evidence>
<dbReference type="PANTHER" id="PTHR43289">
    <property type="entry name" value="MITOGEN-ACTIVATED PROTEIN KINASE KINASE KINASE 20-RELATED"/>
    <property type="match status" value="1"/>
</dbReference>
<evidence type="ECO:0000256" key="2">
    <source>
        <dbReference type="ARBA" id="ARBA00022741"/>
    </source>
</evidence>
<accession>A0A0K1E5H5</accession>
<dbReference type="GO" id="GO:0005524">
    <property type="term" value="F:ATP binding"/>
    <property type="evidence" value="ECO:0007669"/>
    <property type="project" value="UniProtKB-KW"/>
</dbReference>
<feature type="compositionally biased region" description="Low complexity" evidence="5">
    <location>
        <begin position="668"/>
        <end position="686"/>
    </location>
</feature>
<dbReference type="KEGG" id="ccro:CMC5_002330"/>
<dbReference type="InterPro" id="IPR000719">
    <property type="entry name" value="Prot_kinase_dom"/>
</dbReference>
<evidence type="ECO:0000256" key="1">
    <source>
        <dbReference type="ARBA" id="ARBA00022679"/>
    </source>
</evidence>
<evidence type="ECO:0000313" key="8">
    <source>
        <dbReference type="Proteomes" id="UP000067626"/>
    </source>
</evidence>
<dbReference type="Gene3D" id="1.10.510.10">
    <property type="entry name" value="Transferase(Phosphotransferase) domain 1"/>
    <property type="match status" value="1"/>
</dbReference>
<feature type="compositionally biased region" description="Low complexity" evidence="5">
    <location>
        <begin position="564"/>
        <end position="573"/>
    </location>
</feature>
<feature type="compositionally biased region" description="Polar residues" evidence="5">
    <location>
        <begin position="423"/>
        <end position="434"/>
    </location>
</feature>
<evidence type="ECO:0000256" key="3">
    <source>
        <dbReference type="ARBA" id="ARBA00022777"/>
    </source>
</evidence>
<dbReference type="Proteomes" id="UP000067626">
    <property type="component" value="Chromosome"/>
</dbReference>
<dbReference type="Gene3D" id="3.30.200.20">
    <property type="entry name" value="Phosphorylase Kinase, domain 1"/>
    <property type="match status" value="1"/>
</dbReference>
<feature type="region of interest" description="Disordered" evidence="5">
    <location>
        <begin position="613"/>
        <end position="699"/>
    </location>
</feature>
<dbReference type="PATRIC" id="fig|52.7.peg.253"/>
<dbReference type="SMART" id="SM00220">
    <property type="entry name" value="S_TKc"/>
    <property type="match status" value="1"/>
</dbReference>
<feature type="compositionally biased region" description="Basic and acidic residues" evidence="5">
    <location>
        <begin position="513"/>
        <end position="525"/>
    </location>
</feature>
<dbReference type="EMBL" id="CP012159">
    <property type="protein sequence ID" value="AKT36120.1"/>
    <property type="molecule type" value="Genomic_DNA"/>
</dbReference>
<evidence type="ECO:0000313" key="7">
    <source>
        <dbReference type="EMBL" id="AKT36120.1"/>
    </source>
</evidence>
<gene>
    <name evidence="7" type="ORF">CMC5_002330</name>
</gene>
<keyword evidence="2" id="KW-0547">Nucleotide-binding</keyword>
<keyword evidence="3" id="KW-0418">Kinase</keyword>
<dbReference type="CDD" id="cd14014">
    <property type="entry name" value="STKc_PknB_like"/>
    <property type="match status" value="1"/>
</dbReference>
<feature type="region of interest" description="Disordered" evidence="5">
    <location>
        <begin position="379"/>
        <end position="581"/>
    </location>
</feature>
<keyword evidence="8" id="KW-1185">Reference proteome</keyword>
<proteinExistence type="predicted"/>
<feature type="domain" description="Protein kinase" evidence="6">
    <location>
        <begin position="30"/>
        <end position="309"/>
    </location>
</feature>
<evidence type="ECO:0000256" key="4">
    <source>
        <dbReference type="ARBA" id="ARBA00022840"/>
    </source>
</evidence>
<feature type="compositionally biased region" description="Polar residues" evidence="5">
    <location>
        <begin position="325"/>
        <end position="336"/>
    </location>
</feature>
<dbReference type="PROSITE" id="PS50011">
    <property type="entry name" value="PROTEIN_KINASE_DOM"/>
    <property type="match status" value="1"/>
</dbReference>
<dbReference type="PROSITE" id="PS00108">
    <property type="entry name" value="PROTEIN_KINASE_ST"/>
    <property type="match status" value="1"/>
</dbReference>
<dbReference type="SUPFAM" id="SSF56112">
    <property type="entry name" value="Protein kinase-like (PK-like)"/>
    <property type="match status" value="1"/>
</dbReference>
<evidence type="ECO:0000256" key="5">
    <source>
        <dbReference type="SAM" id="MobiDB-lite"/>
    </source>
</evidence>
<dbReference type="RefSeq" id="WP_169796423.1">
    <property type="nucleotide sequence ID" value="NZ_CP012159.1"/>
</dbReference>
<keyword evidence="1" id="KW-0808">Transferase</keyword>
<feature type="compositionally biased region" description="Low complexity" evidence="5">
    <location>
        <begin position="526"/>
        <end position="542"/>
    </location>
</feature>
<feature type="compositionally biased region" description="Polar residues" evidence="5">
    <location>
        <begin position="379"/>
        <end position="391"/>
    </location>
</feature>